<dbReference type="GO" id="GO:0005802">
    <property type="term" value="C:trans-Golgi network"/>
    <property type="evidence" value="ECO:0007669"/>
    <property type="project" value="TreeGrafter"/>
</dbReference>
<accession>A0A0C9T6T8</accession>
<dbReference type="Gene3D" id="2.70.150.10">
    <property type="entry name" value="Calcium-transporting ATPase, cytoplasmic transduction domain A"/>
    <property type="match status" value="1"/>
</dbReference>
<dbReference type="GO" id="GO:0006892">
    <property type="term" value="P:post-Golgi vesicle-mediated transport"/>
    <property type="evidence" value="ECO:0007669"/>
    <property type="project" value="TreeGrafter"/>
</dbReference>
<dbReference type="SUPFAM" id="SSF81653">
    <property type="entry name" value="Calcium ATPase, transduction domain A"/>
    <property type="match status" value="1"/>
</dbReference>
<gene>
    <name evidence="3" type="ORF">PAXINDRAFT_157330</name>
</gene>
<feature type="compositionally biased region" description="Polar residues" evidence="1">
    <location>
        <begin position="12"/>
        <end position="26"/>
    </location>
</feature>
<dbReference type="GO" id="GO:0032456">
    <property type="term" value="P:endocytic recycling"/>
    <property type="evidence" value="ECO:0007669"/>
    <property type="project" value="TreeGrafter"/>
</dbReference>
<feature type="compositionally biased region" description="Low complexity" evidence="1">
    <location>
        <begin position="85"/>
        <end position="100"/>
    </location>
</feature>
<dbReference type="Pfam" id="PF16209">
    <property type="entry name" value="PhoLip_ATPase_N"/>
    <property type="match status" value="1"/>
</dbReference>
<keyword evidence="4" id="KW-1185">Reference proteome</keyword>
<feature type="domain" description="P-type ATPase N-terminal" evidence="2">
    <location>
        <begin position="160"/>
        <end position="190"/>
    </location>
</feature>
<proteinExistence type="predicted"/>
<reference evidence="4" key="2">
    <citation type="submission" date="2015-01" db="EMBL/GenBank/DDBJ databases">
        <title>Evolutionary Origins and Diversification of the Mycorrhizal Mutualists.</title>
        <authorList>
            <consortium name="DOE Joint Genome Institute"/>
            <consortium name="Mycorrhizal Genomics Consortium"/>
            <person name="Kohler A."/>
            <person name="Kuo A."/>
            <person name="Nagy L.G."/>
            <person name="Floudas D."/>
            <person name="Copeland A."/>
            <person name="Barry K.W."/>
            <person name="Cichocki N."/>
            <person name="Veneault-Fourrey C."/>
            <person name="LaButti K."/>
            <person name="Lindquist E.A."/>
            <person name="Lipzen A."/>
            <person name="Lundell T."/>
            <person name="Morin E."/>
            <person name="Murat C."/>
            <person name="Riley R."/>
            <person name="Ohm R."/>
            <person name="Sun H."/>
            <person name="Tunlid A."/>
            <person name="Henrissat B."/>
            <person name="Grigoriev I.V."/>
            <person name="Hibbett D.S."/>
            <person name="Martin F."/>
        </authorList>
    </citation>
    <scope>NUCLEOTIDE SEQUENCE [LARGE SCALE GENOMIC DNA]</scope>
    <source>
        <strain evidence="4">ATCC 200175</strain>
    </source>
</reference>
<dbReference type="PANTHER" id="PTHR24092">
    <property type="entry name" value="PROBABLE PHOSPHOLIPID-TRANSPORTING ATPASE"/>
    <property type="match status" value="1"/>
</dbReference>
<evidence type="ECO:0000256" key="1">
    <source>
        <dbReference type="SAM" id="MobiDB-lite"/>
    </source>
</evidence>
<dbReference type="GO" id="GO:0005886">
    <property type="term" value="C:plasma membrane"/>
    <property type="evidence" value="ECO:0007669"/>
    <property type="project" value="TreeGrafter"/>
</dbReference>
<dbReference type="InterPro" id="IPR032631">
    <property type="entry name" value="P-type_ATPase_N"/>
</dbReference>
<dbReference type="GO" id="GO:0045332">
    <property type="term" value="P:phospholipid translocation"/>
    <property type="evidence" value="ECO:0007669"/>
    <property type="project" value="TreeGrafter"/>
</dbReference>
<dbReference type="HOGENOM" id="CLU_988859_0_0_1"/>
<feature type="region of interest" description="Disordered" evidence="1">
    <location>
        <begin position="1"/>
        <end position="104"/>
    </location>
</feature>
<feature type="compositionally biased region" description="Polar residues" evidence="1">
    <location>
        <begin position="73"/>
        <end position="82"/>
    </location>
</feature>
<evidence type="ECO:0000259" key="2">
    <source>
        <dbReference type="Pfam" id="PF16209"/>
    </source>
</evidence>
<protein>
    <recommendedName>
        <fullName evidence="2">P-type ATPase N-terminal domain-containing protein</fullName>
    </recommendedName>
</protein>
<dbReference type="PANTHER" id="PTHR24092:SF150">
    <property type="entry name" value="PHOSPHOLIPID-TRANSPORTING ATPASE"/>
    <property type="match status" value="1"/>
</dbReference>
<feature type="non-terminal residue" evidence="3">
    <location>
        <position position="270"/>
    </location>
</feature>
<dbReference type="Proteomes" id="UP000053647">
    <property type="component" value="Unassembled WGS sequence"/>
</dbReference>
<dbReference type="EMBL" id="KN819380">
    <property type="protein sequence ID" value="KIJ11430.1"/>
    <property type="molecule type" value="Genomic_DNA"/>
</dbReference>
<dbReference type="GO" id="GO:0140326">
    <property type="term" value="F:ATPase-coupled intramembrane lipid transporter activity"/>
    <property type="evidence" value="ECO:0007669"/>
    <property type="project" value="TreeGrafter"/>
</dbReference>
<organism evidence="3 4">
    <name type="scientific">Paxillus involutus ATCC 200175</name>
    <dbReference type="NCBI Taxonomy" id="664439"/>
    <lineage>
        <taxon>Eukaryota</taxon>
        <taxon>Fungi</taxon>
        <taxon>Dikarya</taxon>
        <taxon>Basidiomycota</taxon>
        <taxon>Agaricomycotina</taxon>
        <taxon>Agaricomycetes</taxon>
        <taxon>Agaricomycetidae</taxon>
        <taxon>Boletales</taxon>
        <taxon>Paxilineae</taxon>
        <taxon>Paxillaceae</taxon>
        <taxon>Paxillus</taxon>
    </lineage>
</organism>
<dbReference type="AlphaFoldDB" id="A0A0C9T6T8"/>
<dbReference type="OrthoDB" id="3264570at2759"/>
<sequence length="270" mass="29746">MDSEESFARLVNTANPAVSHSNNPYLQPSYPPSHTYPQTNLMDPFFDDEEDLLDSTPPAADPVFAIHSRPAPMQSQDSSLPLTRSAAPPAGLGPSSASLATTTTGQPQGWNFDDDAAFQGSASFPGLLPVTSPKTPNTRKRKWKWPWKKELVLTGERVIALNNPPMNDDFCDNFVSTSKYNALTFPPKFLKGVSPTNQYTTIAPLAAVLLASAFKEVQEDLKRHQSDSELNARAAEVLSPSSRFERRKWKDLRVGDIVRVESDDFIPADL</sequence>
<evidence type="ECO:0000313" key="3">
    <source>
        <dbReference type="EMBL" id="KIJ11430.1"/>
    </source>
</evidence>
<reference evidence="3 4" key="1">
    <citation type="submission" date="2014-06" db="EMBL/GenBank/DDBJ databases">
        <authorList>
            <consortium name="DOE Joint Genome Institute"/>
            <person name="Kuo A."/>
            <person name="Kohler A."/>
            <person name="Nagy L.G."/>
            <person name="Floudas D."/>
            <person name="Copeland A."/>
            <person name="Barry K.W."/>
            <person name="Cichocki N."/>
            <person name="Veneault-Fourrey C."/>
            <person name="LaButti K."/>
            <person name="Lindquist E.A."/>
            <person name="Lipzen A."/>
            <person name="Lundell T."/>
            <person name="Morin E."/>
            <person name="Murat C."/>
            <person name="Sun H."/>
            <person name="Tunlid A."/>
            <person name="Henrissat B."/>
            <person name="Grigoriev I.V."/>
            <person name="Hibbett D.S."/>
            <person name="Martin F."/>
            <person name="Nordberg H.P."/>
            <person name="Cantor M.N."/>
            <person name="Hua S.X."/>
        </authorList>
    </citation>
    <scope>NUCLEOTIDE SEQUENCE [LARGE SCALE GENOMIC DNA]</scope>
    <source>
        <strain evidence="3 4">ATCC 200175</strain>
    </source>
</reference>
<name>A0A0C9T6T8_PAXIN</name>
<dbReference type="InterPro" id="IPR008250">
    <property type="entry name" value="ATPase_P-typ_transduc_dom_A_sf"/>
</dbReference>
<evidence type="ECO:0000313" key="4">
    <source>
        <dbReference type="Proteomes" id="UP000053647"/>
    </source>
</evidence>